<dbReference type="EMBL" id="JBGMDY010000011">
    <property type="protein sequence ID" value="KAL2318086.1"/>
    <property type="molecule type" value="Genomic_DNA"/>
</dbReference>
<evidence type="ECO:0000313" key="3">
    <source>
        <dbReference type="Proteomes" id="UP001603857"/>
    </source>
</evidence>
<evidence type="ECO:0000256" key="1">
    <source>
        <dbReference type="SAM" id="Phobius"/>
    </source>
</evidence>
<keyword evidence="1" id="KW-0812">Transmembrane</keyword>
<feature type="transmembrane region" description="Helical" evidence="1">
    <location>
        <begin position="72"/>
        <end position="91"/>
    </location>
</feature>
<keyword evidence="1" id="KW-0472">Membrane</keyword>
<name>A0ABD1L3K1_9FABA</name>
<dbReference type="AlphaFoldDB" id="A0ABD1L3K1"/>
<sequence length="145" mass="16410">MVVMREQLRNGRGFNHSVNHADPHNLIISLILLLFSLNLPFEHRSLLLSTSGFSNKSNNGLLNYQCLFPQSSTLSLFLLLLLLLLHFYILITTAQPHLSFVTPKLASHLSLSPFRDTSSPIPMLKLLDLETEINLLLDCVLLFMI</sequence>
<keyword evidence="1" id="KW-1133">Transmembrane helix</keyword>
<dbReference type="Proteomes" id="UP001603857">
    <property type="component" value="Unassembled WGS sequence"/>
</dbReference>
<comment type="caution">
    <text evidence="2">The sequence shown here is derived from an EMBL/GenBank/DDBJ whole genome shotgun (WGS) entry which is preliminary data.</text>
</comment>
<reference evidence="2 3" key="1">
    <citation type="submission" date="2024-08" db="EMBL/GenBank/DDBJ databases">
        <title>Insights into the chromosomal genome structure of Flemingia macrophylla.</title>
        <authorList>
            <person name="Ding Y."/>
            <person name="Zhao Y."/>
            <person name="Bi W."/>
            <person name="Wu M."/>
            <person name="Zhao G."/>
            <person name="Gong Y."/>
            <person name="Li W."/>
            <person name="Zhang P."/>
        </authorList>
    </citation>
    <scope>NUCLEOTIDE SEQUENCE [LARGE SCALE GENOMIC DNA]</scope>
    <source>
        <strain evidence="2">DYQJB</strain>
        <tissue evidence="2">Leaf</tissue>
    </source>
</reference>
<accession>A0ABD1L3K1</accession>
<keyword evidence="3" id="KW-1185">Reference proteome</keyword>
<proteinExistence type="predicted"/>
<protein>
    <submittedName>
        <fullName evidence="2">Uncharacterized protein</fullName>
    </submittedName>
</protein>
<organism evidence="2 3">
    <name type="scientific">Flemingia macrophylla</name>
    <dbReference type="NCBI Taxonomy" id="520843"/>
    <lineage>
        <taxon>Eukaryota</taxon>
        <taxon>Viridiplantae</taxon>
        <taxon>Streptophyta</taxon>
        <taxon>Embryophyta</taxon>
        <taxon>Tracheophyta</taxon>
        <taxon>Spermatophyta</taxon>
        <taxon>Magnoliopsida</taxon>
        <taxon>eudicotyledons</taxon>
        <taxon>Gunneridae</taxon>
        <taxon>Pentapetalae</taxon>
        <taxon>rosids</taxon>
        <taxon>fabids</taxon>
        <taxon>Fabales</taxon>
        <taxon>Fabaceae</taxon>
        <taxon>Papilionoideae</taxon>
        <taxon>50 kb inversion clade</taxon>
        <taxon>NPAAA clade</taxon>
        <taxon>indigoferoid/millettioid clade</taxon>
        <taxon>Phaseoleae</taxon>
        <taxon>Flemingia</taxon>
    </lineage>
</organism>
<evidence type="ECO:0000313" key="2">
    <source>
        <dbReference type="EMBL" id="KAL2318086.1"/>
    </source>
</evidence>
<gene>
    <name evidence="2" type="ORF">Fmac_031962</name>
</gene>